<accession>A0A542DXM4</accession>
<dbReference type="Gene3D" id="3.40.50.300">
    <property type="entry name" value="P-loop containing nucleotide triphosphate hydrolases"/>
    <property type="match status" value="1"/>
</dbReference>
<dbReference type="Proteomes" id="UP000317893">
    <property type="component" value="Unassembled WGS sequence"/>
</dbReference>
<comment type="caution">
    <text evidence="2">The sequence shown here is derived from an EMBL/GenBank/DDBJ whole genome shotgun (WGS) entry which is preliminary data.</text>
</comment>
<keyword evidence="3" id="KW-1185">Reference proteome</keyword>
<feature type="domain" description="AAA+ ATPase" evidence="1">
    <location>
        <begin position="33"/>
        <end position="174"/>
    </location>
</feature>
<dbReference type="Pfam" id="PF13177">
    <property type="entry name" value="DNA_pol3_delta2"/>
    <property type="match status" value="1"/>
</dbReference>
<sequence length="397" mass="42086">MSTAVAQGVWGDVVGQPDAVATLAHAATHPGAMTHAWLLTGPPGSGRSVAARAFAAALQCPRGGCGECRECRTALKGSHADVRLVATEGLSLKVDDMRALVQEAGLRPSVGRWRVIVVEDADRLTSYSDAPANVLLKALEEPTPRTVWVLCAPSLDDVIVTIRSRTRHVRLRTPPAEAVADLLVRRDGVDPTMARYAARAAQSHVGLARRLARDEGARIRRREVITMPARIHGVGDAVGAAADLASIADDETTAASAERDVAERTRLLETLGAEPGARTQPPHVRAQLASLEREQKARATRFARDVVDRALVDLLSVHRDALVLHLGPPVDLVNEDSVDVVRALAAARSPERLLQAMDAIGEARERIASNVPPLLALEAMTVTLAIGPLPGPTGPAA</sequence>
<dbReference type="InterPro" id="IPR003593">
    <property type="entry name" value="AAA+_ATPase"/>
</dbReference>
<dbReference type="SUPFAM" id="SSF52540">
    <property type="entry name" value="P-loop containing nucleoside triphosphate hydrolases"/>
    <property type="match status" value="1"/>
</dbReference>
<dbReference type="GO" id="GO:0006261">
    <property type="term" value="P:DNA-templated DNA replication"/>
    <property type="evidence" value="ECO:0007669"/>
    <property type="project" value="TreeGrafter"/>
</dbReference>
<dbReference type="InterPro" id="IPR050238">
    <property type="entry name" value="DNA_Rep/Repair_Clamp_Loader"/>
</dbReference>
<dbReference type="NCBIfam" id="NF005926">
    <property type="entry name" value="PRK07940.1"/>
    <property type="match status" value="1"/>
</dbReference>
<dbReference type="EMBL" id="VFMN01000001">
    <property type="protein sequence ID" value="TQJ07843.1"/>
    <property type="molecule type" value="Genomic_DNA"/>
</dbReference>
<gene>
    <name evidence="2" type="ORF">FB458_0914</name>
</gene>
<evidence type="ECO:0000313" key="3">
    <source>
        <dbReference type="Proteomes" id="UP000317893"/>
    </source>
</evidence>
<name>A0A542DXM4_9MICO</name>
<evidence type="ECO:0000259" key="1">
    <source>
        <dbReference type="SMART" id="SM00382"/>
    </source>
</evidence>
<dbReference type="PANTHER" id="PTHR11669:SF8">
    <property type="entry name" value="DNA POLYMERASE III SUBUNIT DELTA"/>
    <property type="match status" value="1"/>
</dbReference>
<protein>
    <submittedName>
        <fullName evidence="2">DNA polymerase-3 subunit delta</fullName>
    </submittedName>
</protein>
<dbReference type="OrthoDB" id="9809531at2"/>
<reference evidence="2 3" key="1">
    <citation type="submission" date="2019-06" db="EMBL/GenBank/DDBJ databases">
        <title>Sequencing the genomes of 1000 actinobacteria strains.</title>
        <authorList>
            <person name="Klenk H.-P."/>
        </authorList>
    </citation>
    <scope>NUCLEOTIDE SEQUENCE [LARGE SCALE GENOMIC DNA]</scope>
    <source>
        <strain evidence="2 3">DSM 18607</strain>
    </source>
</reference>
<dbReference type="InterPro" id="IPR027417">
    <property type="entry name" value="P-loop_NTPase"/>
</dbReference>
<proteinExistence type="predicted"/>
<organism evidence="2 3">
    <name type="scientific">Lapillicoccus jejuensis</name>
    <dbReference type="NCBI Taxonomy" id="402171"/>
    <lineage>
        <taxon>Bacteria</taxon>
        <taxon>Bacillati</taxon>
        <taxon>Actinomycetota</taxon>
        <taxon>Actinomycetes</taxon>
        <taxon>Micrococcales</taxon>
        <taxon>Intrasporangiaceae</taxon>
        <taxon>Lapillicoccus</taxon>
    </lineage>
</organism>
<dbReference type="PANTHER" id="PTHR11669">
    <property type="entry name" value="REPLICATION FACTOR C / DNA POLYMERASE III GAMMA-TAU SUBUNIT"/>
    <property type="match status" value="1"/>
</dbReference>
<dbReference type="AlphaFoldDB" id="A0A542DXM4"/>
<dbReference type="RefSeq" id="WP_141847149.1">
    <property type="nucleotide sequence ID" value="NZ_BAAAPR010000017.1"/>
</dbReference>
<dbReference type="SMART" id="SM00382">
    <property type="entry name" value="AAA"/>
    <property type="match status" value="1"/>
</dbReference>
<evidence type="ECO:0000313" key="2">
    <source>
        <dbReference type="EMBL" id="TQJ07843.1"/>
    </source>
</evidence>